<dbReference type="OrthoDB" id="4158087at2759"/>
<proteinExistence type="predicted"/>
<organism evidence="2 3">
    <name type="scientific">Fusarium solani</name>
    <name type="common">Filamentous fungus</name>
    <dbReference type="NCBI Taxonomy" id="169388"/>
    <lineage>
        <taxon>Eukaryota</taxon>
        <taxon>Fungi</taxon>
        <taxon>Dikarya</taxon>
        <taxon>Ascomycota</taxon>
        <taxon>Pezizomycotina</taxon>
        <taxon>Sordariomycetes</taxon>
        <taxon>Hypocreomycetidae</taxon>
        <taxon>Hypocreales</taxon>
        <taxon>Nectriaceae</taxon>
        <taxon>Fusarium</taxon>
        <taxon>Fusarium solani species complex</taxon>
    </lineage>
</organism>
<evidence type="ECO:0000313" key="2">
    <source>
        <dbReference type="EMBL" id="KAH7275010.1"/>
    </source>
</evidence>
<reference evidence="2" key="1">
    <citation type="journal article" date="2021" name="Nat. Commun.">
        <title>Genetic determinants of endophytism in the Arabidopsis root mycobiome.</title>
        <authorList>
            <person name="Mesny F."/>
            <person name="Miyauchi S."/>
            <person name="Thiergart T."/>
            <person name="Pickel B."/>
            <person name="Atanasova L."/>
            <person name="Karlsson M."/>
            <person name="Huettel B."/>
            <person name="Barry K.W."/>
            <person name="Haridas S."/>
            <person name="Chen C."/>
            <person name="Bauer D."/>
            <person name="Andreopoulos W."/>
            <person name="Pangilinan J."/>
            <person name="LaButti K."/>
            <person name="Riley R."/>
            <person name="Lipzen A."/>
            <person name="Clum A."/>
            <person name="Drula E."/>
            <person name="Henrissat B."/>
            <person name="Kohler A."/>
            <person name="Grigoriev I.V."/>
            <person name="Martin F.M."/>
            <person name="Hacquard S."/>
        </authorList>
    </citation>
    <scope>NUCLEOTIDE SEQUENCE</scope>
    <source>
        <strain evidence="2">FSSC 5 MPI-SDFR-AT-0091</strain>
    </source>
</reference>
<dbReference type="PANTHER" id="PTHR37540:SF9">
    <property type="entry name" value="ZN(2)-C6 FUNGAL-TYPE DOMAIN-CONTAINING PROTEIN"/>
    <property type="match status" value="1"/>
</dbReference>
<protein>
    <submittedName>
        <fullName evidence="2">Uncharacterized protein</fullName>
    </submittedName>
</protein>
<feature type="compositionally biased region" description="Basic residues" evidence="1">
    <location>
        <begin position="25"/>
        <end position="42"/>
    </location>
</feature>
<dbReference type="AlphaFoldDB" id="A0A9P9L558"/>
<comment type="caution">
    <text evidence="2">The sequence shown here is derived from an EMBL/GenBank/DDBJ whole genome shotgun (WGS) entry which is preliminary data.</text>
</comment>
<keyword evidence="3" id="KW-1185">Reference proteome</keyword>
<feature type="region of interest" description="Disordered" evidence="1">
    <location>
        <begin position="1"/>
        <end position="51"/>
    </location>
</feature>
<sequence>MPGQRRHTAPNRQLEFVVEEPSQKPSRKNQKLVKSHVSRGRPSRKDHQGLKSWILKKDAQKEVEIQHGSIPARVGSDFSLLDFPEPLQPYMKQDLVRSFYGMKGALYPSEICLQVDATQSSWTTNLLVDLVYFHSAIFSIEAYFDQYFGRDQGTLSHFHFLKTLRLLQERLNDPANPASISDATIMVVVTLGLTAELIGDRSAAENHLAGMARIVDLRGGLEMLRFDNARLPAKVCRVDLGLVLRFGCKPVFFNTNISWDPYIASQGLIRGPKKVNVPETEATAFIKTLDKRLANVWKDLQEFSMLGNLAHQTSRKLQPNTFSEIMVSILYRLLALSFPESPIEDSLRVGMMAFTATIFFRWRSMNQRQKFLDDMFQDTLSRLREASAKPPLGVLFWLLMVWNITVSPENDMFAEWMYGIVQDLGLRSWPEAQKVLKSVLWIGCLFDNSGQQTFDVILSRKDSSN</sequence>
<name>A0A9P9L558_FUSSL</name>
<dbReference type="Proteomes" id="UP000736672">
    <property type="component" value="Unassembled WGS sequence"/>
</dbReference>
<evidence type="ECO:0000256" key="1">
    <source>
        <dbReference type="SAM" id="MobiDB-lite"/>
    </source>
</evidence>
<dbReference type="PANTHER" id="PTHR37540">
    <property type="entry name" value="TRANSCRIPTION FACTOR (ACR-2), PUTATIVE-RELATED-RELATED"/>
    <property type="match status" value="1"/>
</dbReference>
<evidence type="ECO:0000313" key="3">
    <source>
        <dbReference type="Proteomes" id="UP000736672"/>
    </source>
</evidence>
<dbReference type="EMBL" id="JAGTJS010000001">
    <property type="protein sequence ID" value="KAH7275010.1"/>
    <property type="molecule type" value="Genomic_DNA"/>
</dbReference>
<gene>
    <name evidence="2" type="ORF">B0J15DRAFT_587638</name>
</gene>
<accession>A0A9P9L558</accession>